<name>A0ABR1Q967_9PEZI</name>
<dbReference type="RefSeq" id="XP_066698587.1">
    <property type="nucleotide sequence ID" value="XM_066846189.1"/>
</dbReference>
<keyword evidence="2" id="KW-0812">Transmembrane</keyword>
<proteinExistence type="predicted"/>
<keyword evidence="2" id="KW-0472">Membrane</keyword>
<dbReference type="EMBL" id="JAQQWE010000006">
    <property type="protein sequence ID" value="KAK7949081.1"/>
    <property type="molecule type" value="Genomic_DNA"/>
</dbReference>
<sequence>MDLRRQHTDIEPAVSSAHRGLEVEAYQGLEMQPHSAQVLPQIVNTQQHQLSHPGVSKSGETNIPKVTTDKRRRIFGLTTPIFWGLLVALVLLIAAAIGGGIGGGLASQQHGGGTNSDDDDARAGPTASRWR</sequence>
<protein>
    <submittedName>
        <fullName evidence="3">Uncharacterized protein</fullName>
    </submittedName>
</protein>
<feature type="transmembrane region" description="Helical" evidence="2">
    <location>
        <begin position="74"/>
        <end position="97"/>
    </location>
</feature>
<feature type="compositionally biased region" description="Gly residues" evidence="1">
    <location>
        <begin position="104"/>
        <end position="114"/>
    </location>
</feature>
<keyword evidence="4" id="KW-1185">Reference proteome</keyword>
<evidence type="ECO:0000313" key="3">
    <source>
        <dbReference type="EMBL" id="KAK7949081.1"/>
    </source>
</evidence>
<dbReference type="Proteomes" id="UP001391051">
    <property type="component" value="Unassembled WGS sequence"/>
</dbReference>
<organism evidence="3 4">
    <name type="scientific">Apiospora aurea</name>
    <dbReference type="NCBI Taxonomy" id="335848"/>
    <lineage>
        <taxon>Eukaryota</taxon>
        <taxon>Fungi</taxon>
        <taxon>Dikarya</taxon>
        <taxon>Ascomycota</taxon>
        <taxon>Pezizomycotina</taxon>
        <taxon>Sordariomycetes</taxon>
        <taxon>Xylariomycetidae</taxon>
        <taxon>Amphisphaeriales</taxon>
        <taxon>Apiosporaceae</taxon>
        <taxon>Apiospora</taxon>
    </lineage>
</organism>
<feature type="region of interest" description="Disordered" evidence="1">
    <location>
        <begin position="104"/>
        <end position="131"/>
    </location>
</feature>
<evidence type="ECO:0000313" key="4">
    <source>
        <dbReference type="Proteomes" id="UP001391051"/>
    </source>
</evidence>
<dbReference type="GeneID" id="92079251"/>
<gene>
    <name evidence="3" type="ORF">PG986_009967</name>
</gene>
<keyword evidence="2" id="KW-1133">Transmembrane helix</keyword>
<evidence type="ECO:0000256" key="2">
    <source>
        <dbReference type="SAM" id="Phobius"/>
    </source>
</evidence>
<evidence type="ECO:0000256" key="1">
    <source>
        <dbReference type="SAM" id="MobiDB-lite"/>
    </source>
</evidence>
<accession>A0ABR1Q967</accession>
<reference evidence="3 4" key="1">
    <citation type="submission" date="2023-01" db="EMBL/GenBank/DDBJ databases">
        <title>Analysis of 21 Apiospora genomes using comparative genomics revels a genus with tremendous synthesis potential of carbohydrate active enzymes and secondary metabolites.</title>
        <authorList>
            <person name="Sorensen T."/>
        </authorList>
    </citation>
    <scope>NUCLEOTIDE SEQUENCE [LARGE SCALE GENOMIC DNA]</scope>
    <source>
        <strain evidence="3 4">CBS 24483</strain>
    </source>
</reference>
<comment type="caution">
    <text evidence="3">The sequence shown here is derived from an EMBL/GenBank/DDBJ whole genome shotgun (WGS) entry which is preliminary data.</text>
</comment>